<sequence>MERAHIVDRDALSVHMMGRGLSAVVVACLRRSGMTVNATATCYHHVASAVVDDSRMHAMEETLKSENVSVCNNLPCSKEGGADTVLRPTRGDTEKAMLTTKQVLGHLGPSTLPAAGKRSFANLGEVAPVYGPHVMDVDVVPGPAATKHTATTLMIVSDDVHVNPSRKDALALTVGGGKASQGQPR</sequence>
<dbReference type="HOGENOM" id="CLU_1462247_0_0_1"/>
<keyword evidence="2" id="KW-1185">Reference proteome</keyword>
<protein>
    <submittedName>
        <fullName evidence="1">Uncharacterized protein</fullName>
    </submittedName>
</protein>
<dbReference type="EMBL" id="KL660461">
    <property type="protein sequence ID" value="KFA66433.1"/>
    <property type="molecule type" value="Genomic_DNA"/>
</dbReference>
<proteinExistence type="predicted"/>
<dbReference type="AlphaFoldDB" id="A0A084QR48"/>
<organism evidence="1 2">
    <name type="scientific">Stachybotrys chlorohalonatus (strain IBT 40285)</name>
    <dbReference type="NCBI Taxonomy" id="1283841"/>
    <lineage>
        <taxon>Eukaryota</taxon>
        <taxon>Fungi</taxon>
        <taxon>Dikarya</taxon>
        <taxon>Ascomycota</taxon>
        <taxon>Pezizomycotina</taxon>
        <taxon>Sordariomycetes</taxon>
        <taxon>Hypocreomycetidae</taxon>
        <taxon>Hypocreales</taxon>
        <taxon>Stachybotryaceae</taxon>
        <taxon>Stachybotrys</taxon>
    </lineage>
</organism>
<reference evidence="1 2" key="1">
    <citation type="journal article" date="2014" name="BMC Genomics">
        <title>Comparative genome sequencing reveals chemotype-specific gene clusters in the toxigenic black mold Stachybotrys.</title>
        <authorList>
            <person name="Semeiks J."/>
            <person name="Borek D."/>
            <person name="Otwinowski Z."/>
            <person name="Grishin N.V."/>
        </authorList>
    </citation>
    <scope>NUCLEOTIDE SEQUENCE [LARGE SCALE GENOMIC DNA]</scope>
    <source>
        <strain evidence="1 2">IBT 40285</strain>
    </source>
</reference>
<evidence type="ECO:0000313" key="2">
    <source>
        <dbReference type="Proteomes" id="UP000028524"/>
    </source>
</evidence>
<gene>
    <name evidence="1" type="ORF">S40285_09893</name>
</gene>
<dbReference type="Proteomes" id="UP000028524">
    <property type="component" value="Unassembled WGS sequence"/>
</dbReference>
<evidence type="ECO:0000313" key="1">
    <source>
        <dbReference type="EMBL" id="KFA66433.1"/>
    </source>
</evidence>
<name>A0A084QR48_STAC4</name>
<accession>A0A084QR48</accession>
<dbReference type="InParanoid" id="A0A084QR48"/>